<evidence type="ECO:0000313" key="1">
    <source>
        <dbReference type="EMBL" id="GJE96243.1"/>
    </source>
</evidence>
<keyword evidence="2" id="KW-1185">Reference proteome</keyword>
<dbReference type="InterPro" id="IPR032675">
    <property type="entry name" value="LRR_dom_sf"/>
</dbReference>
<dbReference type="OrthoDB" id="2769405at2759"/>
<evidence type="ECO:0008006" key="3">
    <source>
        <dbReference type="Google" id="ProtNLM"/>
    </source>
</evidence>
<proteinExistence type="predicted"/>
<reference evidence="1 2" key="1">
    <citation type="submission" date="2021-08" db="EMBL/GenBank/DDBJ databases">
        <title>Draft Genome Sequence of Phanerochaete sordida strain YK-624.</title>
        <authorList>
            <person name="Mori T."/>
            <person name="Dohra H."/>
            <person name="Suzuki T."/>
            <person name="Kawagishi H."/>
            <person name="Hirai H."/>
        </authorList>
    </citation>
    <scope>NUCLEOTIDE SEQUENCE [LARGE SCALE GENOMIC DNA]</scope>
    <source>
        <strain evidence="1 2">YK-624</strain>
    </source>
</reference>
<organism evidence="1 2">
    <name type="scientific">Phanerochaete sordida</name>
    <dbReference type="NCBI Taxonomy" id="48140"/>
    <lineage>
        <taxon>Eukaryota</taxon>
        <taxon>Fungi</taxon>
        <taxon>Dikarya</taxon>
        <taxon>Basidiomycota</taxon>
        <taxon>Agaricomycotina</taxon>
        <taxon>Agaricomycetes</taxon>
        <taxon>Polyporales</taxon>
        <taxon>Phanerochaetaceae</taxon>
        <taxon>Phanerochaete</taxon>
    </lineage>
</organism>
<name>A0A9P3GHV5_9APHY</name>
<sequence>MHHCLQIDEILHHIAQYADGSLVDMALVCHAFYEPAMTLLWRELSGLRPLFACLPAHTFRYDEDDALCMVRDPTPNEWTRFRHHAPRVRGLTLIELDFMGEERSMDYNCLDALKASHPPGPILPNLMRLHILDKNAMQYAPLFVQPSLQIVEGTYTAWGELDTIAYLRAIAERTVALRQIVFTDMDDPGTLGMETELSRVLRNSQSLTNVSLDANILPKALVHLGVLPNLTRLRFDLNNVDYRSILSGTPQPKFRSLVVLEVSTSAQHVAPVVGLLESISPQELRSLTVNLRLFHEDEEQGEEFVRYIPPTARSLQRIISTLTSFKALRRLVIAPWGYPSHLPDHIVSGDALRPLLELPHLVALQLPRVPFALTAHDIECMAKAWPALTTLQLGNEARHNVVSVRPPDLLPLAAYCPDLRDLGLQLLCEEEDVPSDGRPAEGFPTSRLRDLRLGENTVIEDAAPLAAFLSDVFPKAEVKHNYYSFEDEPAEWAAQIEEVQRLKGMFAAVRAQERRAAARKYADVPASLDVSDTEGEDDL</sequence>
<dbReference type="Gene3D" id="3.80.10.10">
    <property type="entry name" value="Ribonuclease Inhibitor"/>
    <property type="match status" value="1"/>
</dbReference>
<protein>
    <recommendedName>
        <fullName evidence="3">F-box domain-containing protein</fullName>
    </recommendedName>
</protein>
<comment type="caution">
    <text evidence="1">The sequence shown here is derived from an EMBL/GenBank/DDBJ whole genome shotgun (WGS) entry which is preliminary data.</text>
</comment>
<dbReference type="EMBL" id="BPQB01000057">
    <property type="protein sequence ID" value="GJE96243.1"/>
    <property type="molecule type" value="Genomic_DNA"/>
</dbReference>
<dbReference type="AlphaFoldDB" id="A0A9P3GHV5"/>
<gene>
    <name evidence="1" type="ORF">PsYK624_124370</name>
</gene>
<evidence type="ECO:0000313" key="2">
    <source>
        <dbReference type="Proteomes" id="UP000703269"/>
    </source>
</evidence>
<dbReference type="Proteomes" id="UP000703269">
    <property type="component" value="Unassembled WGS sequence"/>
</dbReference>
<dbReference type="SUPFAM" id="SSF52047">
    <property type="entry name" value="RNI-like"/>
    <property type="match status" value="1"/>
</dbReference>
<accession>A0A9P3GHV5</accession>